<feature type="short sequence motif" description="GXWXGXG" evidence="1">
    <location>
        <begin position="21"/>
        <end position="27"/>
    </location>
</feature>
<comment type="caution">
    <text evidence="3">The sequence shown here is derived from an EMBL/GenBank/DDBJ whole genome shotgun (WGS) entry which is preliminary data.</text>
</comment>
<protein>
    <recommendedName>
        <fullName evidence="1">Peroxynitrite isomerase</fullName>
        <ecNumber evidence="1">5.99.-.-</ecNumber>
    </recommendedName>
    <alternativeName>
        <fullName evidence="1">Ferric nitrobindin</fullName>
        <shortName evidence="1">Nb(III)</shortName>
    </alternativeName>
</protein>
<dbReference type="Pfam" id="PF08768">
    <property type="entry name" value="THAP4_heme-bd"/>
    <property type="match status" value="1"/>
</dbReference>
<dbReference type="CDD" id="cd07828">
    <property type="entry name" value="lipocalin_heme-bd-THAP4-like"/>
    <property type="match status" value="1"/>
</dbReference>
<reference evidence="3 4" key="1">
    <citation type="submission" date="2015-10" db="EMBL/GenBank/DDBJ databases">
        <title>Metagenome-Assembled Genomes uncover a global brackish microbiome.</title>
        <authorList>
            <person name="Hugerth L.W."/>
            <person name="Larsson J."/>
            <person name="Alneberg J."/>
            <person name="Lindh M.V."/>
            <person name="Legrand C."/>
            <person name="Pinhassi J."/>
            <person name="Andersson A.F."/>
        </authorList>
    </citation>
    <scope>NUCLEOTIDE SEQUENCE [LARGE SCALE GENOMIC DNA]</scope>
    <source>
        <strain evidence="3">BACL2 MAG-121001-bin67</strain>
    </source>
</reference>
<dbReference type="GO" id="GO:0020037">
    <property type="term" value="F:heme binding"/>
    <property type="evidence" value="ECO:0007669"/>
    <property type="project" value="UniProtKB-UniRule"/>
</dbReference>
<dbReference type="InterPro" id="IPR014878">
    <property type="entry name" value="THAP4-like_heme-bd"/>
</dbReference>
<comment type="similarity">
    <text evidence="1">Belongs to the nitrobindin family.</text>
</comment>
<comment type="cofactor">
    <cofactor evidence="1">
        <name>heme b</name>
        <dbReference type="ChEBI" id="CHEBI:60344"/>
    </cofactor>
    <text evidence="1">Binds 1 heme b group per subunit, that coordinates a highly solvent-exposed Fe(III) atom.</text>
</comment>
<proteinExistence type="inferred from homology"/>
<sequence>MAFQIPEGLHPDLNPLAWLVGSWSGKGHGEYPGIESFQFAQEVTFAHDGRNFLTYFSRSWIIDENNEIVQTASSETGFWRVKPDNQLEVLISHSTGLSEGWVGRFDGPKIQLAMDQAYSAPSAKAIEGGQRLYGLVDGELFYAYDMAFNGHKLQAHIWSTLPRIS</sequence>
<dbReference type="PANTHER" id="PTHR15854">
    <property type="entry name" value="THAP4 PROTEIN"/>
    <property type="match status" value="1"/>
</dbReference>
<feature type="domain" description="THAP4-like heme-binding" evidence="2">
    <location>
        <begin position="12"/>
        <end position="163"/>
    </location>
</feature>
<evidence type="ECO:0000313" key="3">
    <source>
        <dbReference type="EMBL" id="KRO32974.1"/>
    </source>
</evidence>
<feature type="binding site" evidence="1">
    <location>
        <position position="124"/>
    </location>
    <ligand>
        <name>heme b</name>
        <dbReference type="ChEBI" id="CHEBI:60344"/>
    </ligand>
</feature>
<dbReference type="PANTHER" id="PTHR15854:SF4">
    <property type="entry name" value="PEROXYNITRITE ISOMERASE THAP4"/>
    <property type="match status" value="1"/>
</dbReference>
<keyword evidence="1" id="KW-0479">Metal-binding</keyword>
<evidence type="ECO:0000256" key="1">
    <source>
        <dbReference type="HAMAP-Rule" id="MF_01297"/>
    </source>
</evidence>
<dbReference type="SUPFAM" id="SSF50814">
    <property type="entry name" value="Lipocalins"/>
    <property type="match status" value="1"/>
</dbReference>
<dbReference type="InterPro" id="IPR045165">
    <property type="entry name" value="Nitrobindin"/>
</dbReference>
<dbReference type="Proteomes" id="UP000053349">
    <property type="component" value="Unassembled WGS sequence"/>
</dbReference>
<dbReference type="InterPro" id="IPR022939">
    <property type="entry name" value="Nb(III)_bact/plant"/>
</dbReference>
<dbReference type="Gene3D" id="2.40.128.20">
    <property type="match status" value="1"/>
</dbReference>
<dbReference type="InterPro" id="IPR012674">
    <property type="entry name" value="Calycin"/>
</dbReference>
<accession>A0A0R2P4P5</accession>
<comment type="pathway">
    <text evidence="1">Nitrogen metabolism.</text>
</comment>
<keyword evidence="1" id="KW-0408">Iron</keyword>
<organism evidence="3 4">
    <name type="scientific">Actinobacteria bacterium BACL2 MAG-121001-bin67</name>
    <dbReference type="NCBI Taxonomy" id="1655572"/>
    <lineage>
        <taxon>Bacteria</taxon>
        <taxon>Bacillati</taxon>
        <taxon>Actinomycetota</taxon>
        <taxon>Actinomycetes</taxon>
        <taxon>Actinomycetes incertae sedis</taxon>
        <taxon>ac1 cluster</taxon>
    </lineage>
</organism>
<evidence type="ECO:0000313" key="4">
    <source>
        <dbReference type="Proteomes" id="UP000053349"/>
    </source>
</evidence>
<gene>
    <name evidence="3" type="ORF">ABR64_00430</name>
</gene>
<comment type="domain">
    <text evidence="1">Forms a 10-stranded antiparallel beta-barrel structure able to accommodate a hydrophobic ligand in its interior. In fact, this fold hosts the heme group, which is located in a wide surface cleft.</text>
</comment>
<dbReference type="GO" id="GO:0046872">
    <property type="term" value="F:metal ion binding"/>
    <property type="evidence" value="ECO:0007669"/>
    <property type="project" value="UniProtKB-KW"/>
</dbReference>
<comment type="catalytic activity">
    <reaction evidence="1">
        <text>peroxynitrite = nitrate</text>
        <dbReference type="Rhea" id="RHEA:63116"/>
        <dbReference type="ChEBI" id="CHEBI:17632"/>
        <dbReference type="ChEBI" id="CHEBI:25941"/>
    </reaction>
</comment>
<dbReference type="GO" id="GO:0062213">
    <property type="term" value="F:peroxynitrite isomerase activity"/>
    <property type="evidence" value="ECO:0007669"/>
    <property type="project" value="UniProtKB-UniRule"/>
</dbReference>
<comment type="caution">
    <text evidence="1">Lacks conserved residue(s) required for the propagation of feature annotation.</text>
</comment>
<keyword evidence="1" id="KW-0349">Heme</keyword>
<comment type="function">
    <text evidence="1">Heme-binding protein able to scavenge peroxynitrite and to protect free L-tyrosine against peroxynitrite-mediated nitration, by acting as a peroxynitrite isomerase that converts peroxynitrite to nitrate. Therefore, this protein likely plays a role in peroxynitrite sensing and in the detoxification of reactive nitrogen and oxygen species (RNS and ROS, respectively). Is able to bind nitric oxide (NO) in vitro, but may act as a sensor of peroxynitrite levels in vivo.</text>
</comment>
<name>A0A0R2P4P5_9ACTN</name>
<dbReference type="AlphaFoldDB" id="A0A0R2P4P5"/>
<evidence type="ECO:0000259" key="2">
    <source>
        <dbReference type="Pfam" id="PF08768"/>
    </source>
</evidence>
<feature type="binding site" description="axial binding residue" evidence="1">
    <location>
        <position position="156"/>
    </location>
    <ligand>
        <name>heme b</name>
        <dbReference type="ChEBI" id="CHEBI:60344"/>
    </ligand>
    <ligandPart>
        <name>Fe</name>
        <dbReference type="ChEBI" id="CHEBI:18248"/>
    </ligandPart>
</feature>
<keyword evidence="1" id="KW-0413">Isomerase</keyword>
<dbReference type="HAMAP" id="MF_01297">
    <property type="entry name" value="nitrobindin"/>
    <property type="match status" value="1"/>
</dbReference>
<dbReference type="EC" id="5.99.-.-" evidence="1"/>
<dbReference type="EMBL" id="LIAW01000029">
    <property type="protein sequence ID" value="KRO32974.1"/>
    <property type="molecule type" value="Genomic_DNA"/>
</dbReference>